<dbReference type="CDD" id="cd00170">
    <property type="entry name" value="SEC14"/>
    <property type="match status" value="1"/>
</dbReference>
<feature type="region of interest" description="Disordered" evidence="1">
    <location>
        <begin position="1"/>
        <end position="23"/>
    </location>
</feature>
<protein>
    <submittedName>
        <fullName evidence="5">Rho GTPase-activating protein 8-like isoform X2</fullName>
    </submittedName>
</protein>
<dbReference type="Pfam" id="PF00620">
    <property type="entry name" value="RhoGAP"/>
    <property type="match status" value="1"/>
</dbReference>
<dbReference type="Gene3D" id="1.10.555.10">
    <property type="entry name" value="Rho GTPase activation protein"/>
    <property type="match status" value="1"/>
</dbReference>
<evidence type="ECO:0000259" key="2">
    <source>
        <dbReference type="PROSITE" id="PS50191"/>
    </source>
</evidence>
<dbReference type="STRING" id="1965070.A0A3S3PGE4"/>
<feature type="domain" description="CRAL-TRIO" evidence="2">
    <location>
        <begin position="83"/>
        <end position="238"/>
    </location>
</feature>
<dbReference type="EMBL" id="NCKU01002640">
    <property type="protein sequence ID" value="RWS09122.1"/>
    <property type="molecule type" value="Genomic_DNA"/>
</dbReference>
<dbReference type="Gene3D" id="3.40.525.10">
    <property type="entry name" value="CRAL-TRIO lipid binding domain"/>
    <property type="match status" value="1"/>
</dbReference>
<evidence type="ECO:0000256" key="1">
    <source>
        <dbReference type="SAM" id="MobiDB-lite"/>
    </source>
</evidence>
<evidence type="ECO:0000313" key="5">
    <source>
        <dbReference type="EMBL" id="RWS09122.1"/>
    </source>
</evidence>
<reference evidence="5 7" key="1">
    <citation type="journal article" date="2018" name="Gigascience">
        <title>Genomes of trombidid mites reveal novel predicted allergens and laterally-transferred genes associated with secondary metabolism.</title>
        <authorList>
            <person name="Dong X."/>
            <person name="Chaisiri K."/>
            <person name="Xia D."/>
            <person name="Armstrong S.D."/>
            <person name="Fang Y."/>
            <person name="Donnelly M.J."/>
            <person name="Kadowaki T."/>
            <person name="McGarry J.W."/>
            <person name="Darby A.C."/>
            <person name="Makepeace B.L."/>
        </authorList>
    </citation>
    <scope>NUCLEOTIDE SEQUENCE [LARGE SCALE GENOMIC DNA]</scope>
    <source>
        <strain evidence="5">UoL-WK</strain>
    </source>
</reference>
<evidence type="ECO:0000313" key="6">
    <source>
        <dbReference type="EMBL" id="RWS13156.1"/>
    </source>
</evidence>
<dbReference type="SMART" id="SM00516">
    <property type="entry name" value="SEC14"/>
    <property type="match status" value="1"/>
</dbReference>
<accession>A0A3S3PGE4</accession>
<dbReference type="SUPFAM" id="SSF48350">
    <property type="entry name" value="GTPase activation domain, GAP"/>
    <property type="match status" value="1"/>
</dbReference>
<sequence>MDTNRVNAKKPNEYIDDETDTHSDCSHEQPILIMDLSQGANIPYLESPDHFDDENFEEAFAVDETDCGILVKDKLYIDEDDNDYSDIAKYGIVEVSADDAYGRKVIMIYACRLPSNKVLNHNRFLKYLLYTLDQYVENDYTLIYFHYGLHSSNKPPLSWLWQAFRAFDRKYRKNLKALYLVHPTNFIRIVWQIFKPAISVKFGKKMRYVNYLRELEPHLHLEQLLIPKQIIEHDKKLLSTLKKSNQGSSSTSQSNFYERLDSQQFRVSLKFIKEHNNGDVIPKVVHSCISYLNNENALQTEGIFRRCANAQDAKSVQEKFNSGKEVNFDDYGDQSVHIAATTLKTFFRELEEPLLTFELYDDVIDFQQIAGGSASRHQMEKLAVAKSLVLQRLPEDNYTLLKFLVEFLVKVMDRSDLNKMTASNLAIVFGPNLLWSKNKQASLETITHINHFTEIILRNHDLIFIK</sequence>
<dbReference type="InterPro" id="IPR036865">
    <property type="entry name" value="CRAL-TRIO_dom_sf"/>
</dbReference>
<evidence type="ECO:0000259" key="3">
    <source>
        <dbReference type="PROSITE" id="PS50238"/>
    </source>
</evidence>
<dbReference type="InterPro" id="IPR008936">
    <property type="entry name" value="Rho_GTPase_activation_prot"/>
</dbReference>
<dbReference type="PANTHER" id="PTHR45808:SF2">
    <property type="entry name" value="RHO GTPASE-ACTIVATING PROTEIN 68F"/>
    <property type="match status" value="1"/>
</dbReference>
<organism evidence="5 7">
    <name type="scientific">Dinothrombium tinctorium</name>
    <dbReference type="NCBI Taxonomy" id="1965070"/>
    <lineage>
        <taxon>Eukaryota</taxon>
        <taxon>Metazoa</taxon>
        <taxon>Ecdysozoa</taxon>
        <taxon>Arthropoda</taxon>
        <taxon>Chelicerata</taxon>
        <taxon>Arachnida</taxon>
        <taxon>Acari</taxon>
        <taxon>Acariformes</taxon>
        <taxon>Trombidiformes</taxon>
        <taxon>Prostigmata</taxon>
        <taxon>Anystina</taxon>
        <taxon>Parasitengona</taxon>
        <taxon>Trombidioidea</taxon>
        <taxon>Trombidiidae</taxon>
        <taxon>Dinothrombium</taxon>
    </lineage>
</organism>
<keyword evidence="7" id="KW-1185">Reference proteome</keyword>
<dbReference type="OrthoDB" id="19923at2759"/>
<proteinExistence type="predicted"/>
<dbReference type="GO" id="GO:0007264">
    <property type="term" value="P:small GTPase-mediated signal transduction"/>
    <property type="evidence" value="ECO:0007669"/>
    <property type="project" value="TreeGrafter"/>
</dbReference>
<dbReference type="SMART" id="SM00324">
    <property type="entry name" value="RhoGAP"/>
    <property type="match status" value="1"/>
</dbReference>
<reference evidence="5" key="2">
    <citation type="submission" date="2018-11" db="EMBL/GenBank/DDBJ databases">
        <title>Trombidioid mite genomics.</title>
        <authorList>
            <person name="Dong X."/>
        </authorList>
    </citation>
    <scope>NUCLEOTIDE SEQUENCE</scope>
    <source>
        <strain evidence="5">UoL-WK</strain>
    </source>
</reference>
<dbReference type="GO" id="GO:0005737">
    <property type="term" value="C:cytoplasm"/>
    <property type="evidence" value="ECO:0007669"/>
    <property type="project" value="TreeGrafter"/>
</dbReference>
<comment type="caution">
    <text evidence="5">The sequence shown here is derived from an EMBL/GenBank/DDBJ whole genome shotgun (WGS) entry which is preliminary data.</text>
</comment>
<dbReference type="SUPFAM" id="SSF52087">
    <property type="entry name" value="CRAL/TRIO domain"/>
    <property type="match status" value="1"/>
</dbReference>
<dbReference type="PANTHER" id="PTHR45808">
    <property type="entry name" value="RHO GTPASE-ACTIVATING PROTEIN 68F"/>
    <property type="match status" value="1"/>
</dbReference>
<dbReference type="EMBL" id="NCKU01001078">
    <property type="protein sequence ID" value="RWS13156.1"/>
    <property type="molecule type" value="Genomic_DNA"/>
</dbReference>
<evidence type="ECO:0000313" key="4">
    <source>
        <dbReference type="EMBL" id="RWS08072.1"/>
    </source>
</evidence>
<feature type="domain" description="Rho-GAP" evidence="3">
    <location>
        <begin position="267"/>
        <end position="464"/>
    </location>
</feature>
<dbReference type="GO" id="GO:0005096">
    <property type="term" value="F:GTPase activator activity"/>
    <property type="evidence" value="ECO:0007669"/>
    <property type="project" value="TreeGrafter"/>
</dbReference>
<dbReference type="AlphaFoldDB" id="A0A3S3PGE4"/>
<dbReference type="InterPro" id="IPR001251">
    <property type="entry name" value="CRAL-TRIO_dom"/>
</dbReference>
<dbReference type="GO" id="GO:2001136">
    <property type="term" value="P:negative regulation of endocytic recycling"/>
    <property type="evidence" value="ECO:0007669"/>
    <property type="project" value="TreeGrafter"/>
</dbReference>
<dbReference type="Pfam" id="PF13716">
    <property type="entry name" value="CRAL_TRIO_2"/>
    <property type="match status" value="1"/>
</dbReference>
<dbReference type="InterPro" id="IPR000198">
    <property type="entry name" value="RhoGAP_dom"/>
</dbReference>
<dbReference type="PROSITE" id="PS50238">
    <property type="entry name" value="RHOGAP"/>
    <property type="match status" value="1"/>
</dbReference>
<evidence type="ECO:0000313" key="7">
    <source>
        <dbReference type="Proteomes" id="UP000285301"/>
    </source>
</evidence>
<gene>
    <name evidence="4" type="ORF">B4U79_00576</name>
    <name evidence="5" type="ORF">B4U79_07752</name>
    <name evidence="6" type="ORF">B4U79_11678</name>
</gene>
<dbReference type="EMBL" id="NCKU01003151">
    <property type="protein sequence ID" value="RWS08072.1"/>
    <property type="molecule type" value="Genomic_DNA"/>
</dbReference>
<dbReference type="Proteomes" id="UP000285301">
    <property type="component" value="Unassembled WGS sequence"/>
</dbReference>
<name>A0A3S3PGE4_9ACAR</name>
<dbReference type="PROSITE" id="PS50191">
    <property type="entry name" value="CRAL_TRIO"/>
    <property type="match status" value="1"/>
</dbReference>